<dbReference type="HOGENOM" id="CLU_055279_0_0_7"/>
<evidence type="ECO:0000313" key="2">
    <source>
        <dbReference type="Proteomes" id="UP000000602"/>
    </source>
</evidence>
<reference evidence="2" key="1">
    <citation type="journal article" date="2004" name="Environ. Microbiol.">
        <title>The genome of Desulfotalea psychrophila, a sulfate-reducing bacterium from permanently cold Arctic sediments.</title>
        <authorList>
            <person name="Rabus R."/>
            <person name="Ruepp A."/>
            <person name="Frickey T."/>
            <person name="Rattei T."/>
            <person name="Fartmann B."/>
            <person name="Stark M."/>
            <person name="Bauer M."/>
            <person name="Zibat A."/>
            <person name="Lombardot T."/>
            <person name="Becker I."/>
            <person name="Amann J."/>
            <person name="Gellner K."/>
            <person name="Teeling H."/>
            <person name="Leuschner W.D."/>
            <person name="Gloeckner F.-O."/>
            <person name="Lupas A.N."/>
            <person name="Amann R."/>
            <person name="Klenk H.-P."/>
        </authorList>
    </citation>
    <scope>NUCLEOTIDE SEQUENCE [LARGE SCALE GENOMIC DNA]</scope>
    <source>
        <strain evidence="2">DSM 12343 / LSv54</strain>
    </source>
</reference>
<dbReference type="Proteomes" id="UP000000602">
    <property type="component" value="Chromosome"/>
</dbReference>
<name>Q6AQM5_DESPS</name>
<dbReference type="KEGG" id="dps:DP0619"/>
<sequence>MPQLDILIYAHDGRGLGHASRSIAIGSALRRLAPDAKVLFVSGCAMSGELIADAPLDWCKLPSYKTMVVDGKSRGIRGESGFTDEALGLLRARQLQSLVEVYRPRIVLVDHAPQGKHRELLPALESEAGQAAHWLLGVRGVVGGVNQTLSDYPARIFSRYYKSLLWYGDRAVLGEGHLQTLKDTYGQEAQECGYVSRFFEQGQQTDVAKSYAGVISIPWLGEHSLQFLQALLVALENVGGGWGPWRIFMDGEGSPEAKRLYAGFAALDHCRVEPPGRAYLQALTASRIAVIYGGYNSLVDLLSLRIPALVCLRAMRDREQQIHLQSLQENVAHGFQVFAEEEVTAEELQTMLLVALQEEDGIRHEVRLSGADRAAEIMLEMLSYS</sequence>
<proteinExistence type="predicted"/>
<keyword evidence="2" id="KW-1185">Reference proteome</keyword>
<organism evidence="1 2">
    <name type="scientific">Desulfotalea psychrophila (strain LSv54 / DSM 12343)</name>
    <dbReference type="NCBI Taxonomy" id="177439"/>
    <lineage>
        <taxon>Bacteria</taxon>
        <taxon>Pseudomonadati</taxon>
        <taxon>Thermodesulfobacteriota</taxon>
        <taxon>Desulfobulbia</taxon>
        <taxon>Desulfobulbales</taxon>
        <taxon>Desulfocapsaceae</taxon>
        <taxon>Desulfotalea</taxon>
    </lineage>
</organism>
<dbReference type="AlphaFoldDB" id="Q6AQM5"/>
<evidence type="ECO:0008006" key="3">
    <source>
        <dbReference type="Google" id="ProtNLM"/>
    </source>
</evidence>
<gene>
    <name evidence="1" type="ordered locus">DP0619</name>
</gene>
<dbReference type="STRING" id="177439.DP0619"/>
<evidence type="ECO:0000313" key="1">
    <source>
        <dbReference type="EMBL" id="CAG35348.1"/>
    </source>
</evidence>
<dbReference type="EMBL" id="CR522870">
    <property type="protein sequence ID" value="CAG35348.1"/>
    <property type="molecule type" value="Genomic_DNA"/>
</dbReference>
<dbReference type="RefSeq" id="WP_011187864.1">
    <property type="nucleotide sequence ID" value="NC_006138.1"/>
</dbReference>
<accession>Q6AQM5</accession>
<dbReference type="eggNOG" id="COG4671">
    <property type="taxonomic scope" value="Bacteria"/>
</dbReference>
<dbReference type="CAZy" id="GT1">
    <property type="family name" value="Glycosyltransferase Family 1"/>
</dbReference>
<dbReference type="OrthoDB" id="5430398at2"/>
<protein>
    <recommendedName>
        <fullName evidence="3">Glycosyl transferase family 28 C-terminal domain-containing protein</fullName>
    </recommendedName>
</protein>